<reference evidence="1 2" key="1">
    <citation type="journal article" date="2018" name="Front. Microbiol.">
        <title>Prospects for Fungal Bioremediation of Acidic Radioactive Waste Sites: Characterization and Genome Sequence of Rhodotorula taiwanensis MD1149.</title>
        <authorList>
            <person name="Tkavc R."/>
            <person name="Matrosova V.Y."/>
            <person name="Grichenko O.E."/>
            <person name="Gostincar C."/>
            <person name="Volpe R.P."/>
            <person name="Klimenkova P."/>
            <person name="Gaidamakova E.K."/>
            <person name="Zhou C.E."/>
            <person name="Stewart B.J."/>
            <person name="Lyman M.G."/>
            <person name="Malfatti S.A."/>
            <person name="Rubinfeld B."/>
            <person name="Courtot M."/>
            <person name="Singh J."/>
            <person name="Dalgard C.L."/>
            <person name="Hamilton T."/>
            <person name="Frey K.G."/>
            <person name="Gunde-Cimerman N."/>
            <person name="Dugan L."/>
            <person name="Daly M.J."/>
        </authorList>
    </citation>
    <scope>NUCLEOTIDE SEQUENCE [LARGE SCALE GENOMIC DNA]</scope>
    <source>
        <strain evidence="1 2">MD1149</strain>
    </source>
</reference>
<evidence type="ECO:0000313" key="2">
    <source>
        <dbReference type="Proteomes" id="UP000237144"/>
    </source>
</evidence>
<gene>
    <name evidence="1" type="ORF">BMF94_4012</name>
</gene>
<accession>A0A2S5B839</accession>
<name>A0A2S5B839_9BASI</name>
<keyword evidence="2" id="KW-1185">Reference proteome</keyword>
<sequence>MVAFEGMHAPGLLKGVCQRAFDDLEDRRNPSELGESLWHFLELPTKDAIAYLDADASGQAHFASLIRDVPTEGGVCIPFTETVQVDREHKQDWRTPWRHLELDTVRCNRDGKALAEMIRAMAQYHIRIPTPTEIVSASPRSDFPPLLSELVPIRGLGLMLFHAVEELSHHEEEDAGFISLRLLIILLVHELYRTYPILLDEH</sequence>
<dbReference type="Proteomes" id="UP000237144">
    <property type="component" value="Unassembled WGS sequence"/>
</dbReference>
<organism evidence="1 2">
    <name type="scientific">Rhodotorula taiwanensis</name>
    <dbReference type="NCBI Taxonomy" id="741276"/>
    <lineage>
        <taxon>Eukaryota</taxon>
        <taxon>Fungi</taxon>
        <taxon>Dikarya</taxon>
        <taxon>Basidiomycota</taxon>
        <taxon>Pucciniomycotina</taxon>
        <taxon>Microbotryomycetes</taxon>
        <taxon>Sporidiobolales</taxon>
        <taxon>Sporidiobolaceae</taxon>
        <taxon>Rhodotorula</taxon>
    </lineage>
</organism>
<comment type="caution">
    <text evidence="1">The sequence shown here is derived from an EMBL/GenBank/DDBJ whole genome shotgun (WGS) entry which is preliminary data.</text>
</comment>
<protein>
    <submittedName>
        <fullName evidence="1">Uncharacterized protein</fullName>
    </submittedName>
</protein>
<evidence type="ECO:0000313" key="1">
    <source>
        <dbReference type="EMBL" id="POY72936.1"/>
    </source>
</evidence>
<dbReference type="AlphaFoldDB" id="A0A2S5B839"/>
<dbReference type="EMBL" id="PJQD01000044">
    <property type="protein sequence ID" value="POY72936.1"/>
    <property type="molecule type" value="Genomic_DNA"/>
</dbReference>
<proteinExistence type="predicted"/>